<gene>
    <name evidence="2" type="ORF">Celaphus_00016849</name>
</gene>
<keyword evidence="3" id="KW-1185">Reference proteome</keyword>
<dbReference type="EMBL" id="MKHE01000030">
    <property type="protein sequence ID" value="OWK00852.1"/>
    <property type="molecule type" value="Genomic_DNA"/>
</dbReference>
<reference evidence="2 3" key="1">
    <citation type="journal article" date="2018" name="Mol. Genet. Genomics">
        <title>The red deer Cervus elaphus genome CerEla1.0: sequencing, annotating, genes, and chromosomes.</title>
        <authorList>
            <person name="Bana N.A."/>
            <person name="Nyiri A."/>
            <person name="Nagy J."/>
            <person name="Frank K."/>
            <person name="Nagy T."/>
            <person name="Steger V."/>
            <person name="Schiller M."/>
            <person name="Lakatos P."/>
            <person name="Sugar L."/>
            <person name="Horn P."/>
            <person name="Barta E."/>
            <person name="Orosz L."/>
        </authorList>
    </citation>
    <scope>NUCLEOTIDE SEQUENCE [LARGE SCALE GENOMIC DNA]</scope>
    <source>
        <strain evidence="2">Hungarian</strain>
    </source>
</reference>
<dbReference type="AlphaFoldDB" id="A0A212C4M3"/>
<evidence type="ECO:0000256" key="1">
    <source>
        <dbReference type="SAM" id="MobiDB-lite"/>
    </source>
</evidence>
<feature type="compositionally biased region" description="Polar residues" evidence="1">
    <location>
        <begin position="1"/>
        <end position="16"/>
    </location>
</feature>
<evidence type="ECO:0000313" key="3">
    <source>
        <dbReference type="Proteomes" id="UP000242450"/>
    </source>
</evidence>
<comment type="caution">
    <text evidence="2">The sequence shown here is derived from an EMBL/GenBank/DDBJ whole genome shotgun (WGS) entry which is preliminary data.</text>
</comment>
<organism evidence="2 3">
    <name type="scientific">Cervus elaphus hippelaphus</name>
    <name type="common">European red deer</name>
    <dbReference type="NCBI Taxonomy" id="46360"/>
    <lineage>
        <taxon>Eukaryota</taxon>
        <taxon>Metazoa</taxon>
        <taxon>Chordata</taxon>
        <taxon>Craniata</taxon>
        <taxon>Vertebrata</taxon>
        <taxon>Euteleostomi</taxon>
        <taxon>Mammalia</taxon>
        <taxon>Eutheria</taxon>
        <taxon>Laurasiatheria</taxon>
        <taxon>Artiodactyla</taxon>
        <taxon>Ruminantia</taxon>
        <taxon>Pecora</taxon>
        <taxon>Cervidae</taxon>
        <taxon>Cervinae</taxon>
        <taxon>Cervus</taxon>
    </lineage>
</organism>
<dbReference type="Proteomes" id="UP000242450">
    <property type="component" value="Chromosome 30"/>
</dbReference>
<sequence length="176" mass="19420">MNFLQSSVETDRQTSPVGGRRVPQITSQAPCLDLQQDAREKPMLRARRVHNSPASLAVDAGSAVPTISRHGLQAPATRNDIRVRGRHCPHGPGLVEWAVQPMAPWRRAQYKKRFSGHTWKHQGTAVLNGEEDAVLGQGRPAGPVGTLRGDHRVGVCRQVPQSKRRRRRGMSVPSQP</sequence>
<feature type="region of interest" description="Disordered" evidence="1">
    <location>
        <begin position="1"/>
        <end position="28"/>
    </location>
</feature>
<accession>A0A212C4M3</accession>
<protein>
    <submittedName>
        <fullName evidence="2">Uncharacterized protein</fullName>
    </submittedName>
</protein>
<proteinExistence type="predicted"/>
<evidence type="ECO:0000313" key="2">
    <source>
        <dbReference type="EMBL" id="OWK00852.1"/>
    </source>
</evidence>
<name>A0A212C4M3_CEREH</name>